<evidence type="ECO:0000256" key="3">
    <source>
        <dbReference type="ARBA" id="ARBA00022679"/>
    </source>
</evidence>
<feature type="binding site" evidence="6">
    <location>
        <position position="80"/>
    </location>
    <ligand>
        <name>Mg(2+)</name>
        <dbReference type="ChEBI" id="CHEBI:18420"/>
        <note>ligand shared between all trimeric partners</note>
    </ligand>
</feature>
<dbReference type="PIRSF" id="PIRSF000699">
    <property type="entry name" value="PTS_IILac_III"/>
    <property type="match status" value="1"/>
</dbReference>
<accession>A0A9Q6YZL2</accession>
<dbReference type="InterPro" id="IPR003188">
    <property type="entry name" value="PTS_IIA_lac/cel"/>
</dbReference>
<keyword evidence="1" id="KW-0813">Transport</keyword>
<evidence type="ECO:0000256" key="4">
    <source>
        <dbReference type="ARBA" id="ARBA00022683"/>
    </source>
</evidence>
<protein>
    <submittedName>
        <fullName evidence="8">PTS lactose/cellobiose transporter subunit IIA</fullName>
    </submittedName>
</protein>
<dbReference type="PANTHER" id="PTHR34382:SF7">
    <property type="entry name" value="PTS SYSTEM N,N'-DIACETYLCHITOBIOSE-SPECIFIC EIIA COMPONENT"/>
    <property type="match status" value="1"/>
</dbReference>
<evidence type="ECO:0000256" key="5">
    <source>
        <dbReference type="PIRSR" id="PIRSR000699-1"/>
    </source>
</evidence>
<dbReference type="Pfam" id="PF02255">
    <property type="entry name" value="PTS_IIA"/>
    <property type="match status" value="1"/>
</dbReference>
<dbReference type="GO" id="GO:0046872">
    <property type="term" value="F:metal ion binding"/>
    <property type="evidence" value="ECO:0007669"/>
    <property type="project" value="UniProtKB-KW"/>
</dbReference>
<feature type="active site" description="Tele-phosphohistidine intermediate" evidence="5">
    <location>
        <position position="77"/>
    </location>
</feature>
<dbReference type="GO" id="GO:0009401">
    <property type="term" value="P:phosphoenolpyruvate-dependent sugar phosphotransferase system"/>
    <property type="evidence" value="ECO:0007669"/>
    <property type="project" value="UniProtKB-KW"/>
</dbReference>
<dbReference type="PROSITE" id="PS51095">
    <property type="entry name" value="PTS_EIIA_TYPE_3"/>
    <property type="match status" value="1"/>
</dbReference>
<keyword evidence="4" id="KW-0598">Phosphotransferase system</keyword>
<dbReference type="OrthoDB" id="350602at2"/>
<dbReference type="AlphaFoldDB" id="A0A9Q6YZL2"/>
<keyword evidence="6" id="KW-0479">Metal-binding</keyword>
<gene>
    <name evidence="8" type="ORF">JFL49_09145</name>
</gene>
<dbReference type="SUPFAM" id="SSF46973">
    <property type="entry name" value="Enzyme IIa from lactose specific PTS, IIa-lac"/>
    <property type="match status" value="1"/>
</dbReference>
<keyword evidence="3" id="KW-0808">Transferase</keyword>
<dbReference type="GO" id="GO:0016740">
    <property type="term" value="F:transferase activity"/>
    <property type="evidence" value="ECO:0007669"/>
    <property type="project" value="UniProtKB-KW"/>
</dbReference>
<keyword evidence="6" id="KW-0460">Magnesium</keyword>
<dbReference type="Proteomes" id="UP000595373">
    <property type="component" value="Chromosome"/>
</dbReference>
<dbReference type="PANTHER" id="PTHR34382">
    <property type="entry name" value="PTS SYSTEM N,N'-DIACETYLCHITOBIOSE-SPECIFIC EIIA COMPONENT"/>
    <property type="match status" value="1"/>
</dbReference>
<comment type="cofactor">
    <cofactor evidence="6">
        <name>Mg(2+)</name>
        <dbReference type="ChEBI" id="CHEBI:18420"/>
    </cofactor>
    <text evidence="6">Binds 1 Mg(2+) ion per trimer.</text>
</comment>
<sequence length="102" mass="11621">MSEQLEMQLMNLILQAGICRSALMEALQHAKKQQFEEVDRLLKQADDALLAAHHAQTELIGQDEGKGKLPVTIIMVHAQDHVMNAVLLMDIIKEFIELYRKK</sequence>
<evidence type="ECO:0000256" key="2">
    <source>
        <dbReference type="ARBA" id="ARBA00022597"/>
    </source>
</evidence>
<dbReference type="InterPro" id="IPR036542">
    <property type="entry name" value="PTS_IIA_lac/cel_sf"/>
</dbReference>
<dbReference type="EMBL" id="CP066558">
    <property type="protein sequence ID" value="QQF82198.1"/>
    <property type="molecule type" value="Genomic_DNA"/>
</dbReference>
<dbReference type="CDD" id="cd00215">
    <property type="entry name" value="PTS_IIA_lac"/>
    <property type="match status" value="1"/>
</dbReference>
<evidence type="ECO:0000256" key="6">
    <source>
        <dbReference type="PIRSR" id="PIRSR000699-2"/>
    </source>
</evidence>
<keyword evidence="9" id="KW-1185">Reference proteome</keyword>
<evidence type="ECO:0000256" key="1">
    <source>
        <dbReference type="ARBA" id="ARBA00022448"/>
    </source>
</evidence>
<feature type="modified residue" description="Phosphohistidine; by HPr" evidence="7">
    <location>
        <position position="77"/>
    </location>
</feature>
<dbReference type="Gene3D" id="1.20.58.80">
    <property type="entry name" value="Phosphotransferase system, lactose/cellobiose-type IIA subunit"/>
    <property type="match status" value="1"/>
</dbReference>
<organism evidence="8 9">
    <name type="scientific">Histophilus somni</name>
    <name type="common">Haemophilus somnus</name>
    <dbReference type="NCBI Taxonomy" id="731"/>
    <lineage>
        <taxon>Bacteria</taxon>
        <taxon>Pseudomonadati</taxon>
        <taxon>Pseudomonadota</taxon>
        <taxon>Gammaproteobacteria</taxon>
        <taxon>Pasteurellales</taxon>
        <taxon>Pasteurellaceae</taxon>
        <taxon>Histophilus</taxon>
    </lineage>
</organism>
<evidence type="ECO:0000313" key="8">
    <source>
        <dbReference type="EMBL" id="QQF82198.1"/>
    </source>
</evidence>
<name>A0A9Q6YZL2_HISSO</name>
<reference evidence="8 9" key="1">
    <citation type="submission" date="2020-12" db="EMBL/GenBank/DDBJ databases">
        <title>ASc-MMNZ-VFA-070.</title>
        <authorList>
            <person name="Schryvers A."/>
            <person name="Mostafa Nazari M."/>
            <person name="Farshchi Andisi V."/>
            <person name="Timsit E."/>
            <person name="Walter Morck D."/>
        </authorList>
    </citation>
    <scope>NUCLEOTIDE SEQUENCE [LARGE SCALE GENOMIC DNA]</scope>
    <source>
        <strain evidence="8 9">ASc-MMNZ-VFA-070</strain>
    </source>
</reference>
<keyword evidence="2" id="KW-0762">Sugar transport</keyword>
<evidence type="ECO:0000313" key="9">
    <source>
        <dbReference type="Proteomes" id="UP000595373"/>
    </source>
</evidence>
<proteinExistence type="predicted"/>
<dbReference type="RefSeq" id="WP_075294420.1">
    <property type="nucleotide sequence ID" value="NZ_CP018802.1"/>
</dbReference>
<evidence type="ECO:0000256" key="7">
    <source>
        <dbReference type="PROSITE-ProRule" id="PRU00418"/>
    </source>
</evidence>